<feature type="compositionally biased region" description="Polar residues" evidence="1">
    <location>
        <begin position="114"/>
        <end position="123"/>
    </location>
</feature>
<evidence type="ECO:0000313" key="2">
    <source>
        <dbReference type="EMBL" id="TDD42455.1"/>
    </source>
</evidence>
<reference evidence="2 3" key="1">
    <citation type="submission" date="2019-03" db="EMBL/GenBank/DDBJ databases">
        <title>Draft genome sequences of novel Actinobacteria.</title>
        <authorList>
            <person name="Sahin N."/>
            <person name="Ay H."/>
            <person name="Saygin H."/>
        </authorList>
    </citation>
    <scope>NUCLEOTIDE SEQUENCE [LARGE SCALE GENOMIC DNA]</scope>
    <source>
        <strain evidence="2 3">7K502</strain>
    </source>
</reference>
<accession>A0A4R4YCV7</accession>
<evidence type="ECO:0000256" key="1">
    <source>
        <dbReference type="SAM" id="MobiDB-lite"/>
    </source>
</evidence>
<keyword evidence="3" id="KW-1185">Reference proteome</keyword>
<protein>
    <submittedName>
        <fullName evidence="2">Uncharacterized protein</fullName>
    </submittedName>
</protein>
<comment type="caution">
    <text evidence="2">The sequence shown here is derived from an EMBL/GenBank/DDBJ whole genome shotgun (WGS) entry which is preliminary data.</text>
</comment>
<evidence type="ECO:0000313" key="3">
    <source>
        <dbReference type="Proteomes" id="UP000294947"/>
    </source>
</evidence>
<organism evidence="2 3">
    <name type="scientific">Saccharopolyspora elongata</name>
    <dbReference type="NCBI Taxonomy" id="2530387"/>
    <lineage>
        <taxon>Bacteria</taxon>
        <taxon>Bacillati</taxon>
        <taxon>Actinomycetota</taxon>
        <taxon>Actinomycetes</taxon>
        <taxon>Pseudonocardiales</taxon>
        <taxon>Pseudonocardiaceae</taxon>
        <taxon>Saccharopolyspora</taxon>
    </lineage>
</organism>
<gene>
    <name evidence="2" type="ORF">E1288_29505</name>
</gene>
<proteinExistence type="predicted"/>
<dbReference type="RefSeq" id="WP_132490751.1">
    <property type="nucleotide sequence ID" value="NZ_SMKW01000047.1"/>
</dbReference>
<dbReference type="OrthoDB" id="3701114at2"/>
<dbReference type="Proteomes" id="UP000294947">
    <property type="component" value="Unassembled WGS sequence"/>
</dbReference>
<dbReference type="EMBL" id="SMKW01000047">
    <property type="protein sequence ID" value="TDD42455.1"/>
    <property type="molecule type" value="Genomic_DNA"/>
</dbReference>
<name>A0A4R4YCV7_9PSEU</name>
<sequence length="123" mass="14221">MTVVTRNPIIDQWFRDELGEKSSMFLSVEQLSGLTLACTQAEPPQIPDPVLAAWRRELVRHRRVVNQSEVAYVERALAQGYSWQRIAEELGQPSSEAAQRHHQFLEEELERTHPSNNEKPYLP</sequence>
<feature type="region of interest" description="Disordered" evidence="1">
    <location>
        <begin position="92"/>
        <end position="123"/>
    </location>
</feature>
<dbReference type="AlphaFoldDB" id="A0A4R4YCV7"/>